<reference evidence="2 4" key="1">
    <citation type="submission" date="2016-06" db="EMBL/GenBank/DDBJ databases">
        <title>Discovery of anaerobic lithoheterotrophic haloarchaeon capable of sulfur respiration by hydrogen and formate.</title>
        <authorList>
            <person name="Sorokin D.Y."/>
            <person name="Kublanov I.V."/>
            <person name="Roman P."/>
            <person name="Sinninghe Damste J.S."/>
            <person name="Golyshin P.N."/>
            <person name="Rojo D."/>
            <person name="Ciordia S."/>
            <person name="Mena Md.C."/>
            <person name="Ferrer M."/>
            <person name="Smedile F."/>
            <person name="Messina E."/>
            <person name="La Cono V."/>
            <person name="Yakimov M.M."/>
        </authorList>
    </citation>
    <scope>NUCLEOTIDE SEQUENCE [LARGE SCALE GENOMIC DNA]</scope>
    <source>
        <strain evidence="2 4">HTSR1</strain>
    </source>
</reference>
<feature type="region of interest" description="Disordered" evidence="1">
    <location>
        <begin position="1"/>
        <end position="23"/>
    </location>
</feature>
<evidence type="ECO:0000313" key="4">
    <source>
        <dbReference type="Proteomes" id="UP000185608"/>
    </source>
</evidence>
<gene>
    <name evidence="3" type="ORF">HSR6_0731</name>
    <name evidence="2" type="ORF">HTSR_0705</name>
</gene>
<dbReference type="RefSeq" id="WP_070364633.1">
    <property type="nucleotide sequence ID" value="NZ_CP016070.1"/>
</dbReference>
<dbReference type="EMBL" id="CP016804">
    <property type="protein sequence ID" value="APE95189.1"/>
    <property type="molecule type" value="Genomic_DNA"/>
</dbReference>
<dbReference type="GO" id="GO:0019441">
    <property type="term" value="P:L-tryptophan catabolic process to kynurenine"/>
    <property type="evidence" value="ECO:0007669"/>
    <property type="project" value="InterPro"/>
</dbReference>
<accession>A0A1D8S3F7</accession>
<proteinExistence type="predicted"/>
<dbReference type="KEGG" id="halh:HTSR_0705"/>
<dbReference type="KEGG" id="hhsr:HSR6_0731"/>
<dbReference type="InterPro" id="IPR007325">
    <property type="entry name" value="KFase/CYL"/>
</dbReference>
<dbReference type="STRING" id="1873524.HSR6_0731"/>
<evidence type="ECO:0000313" key="2">
    <source>
        <dbReference type="EMBL" id="AOW79896.1"/>
    </source>
</evidence>
<dbReference type="PANTHER" id="PTHR31118">
    <property type="entry name" value="CYCLASE-LIKE PROTEIN 2"/>
    <property type="match status" value="1"/>
</dbReference>
<reference evidence="5" key="2">
    <citation type="submission" date="2016-08" db="EMBL/GenBank/DDBJ databases">
        <title>Discovery of first anaerobic lithoheterotrophic haloarchae widely represented in hypersaline habitats.</title>
        <authorList>
            <person name="Sorokin D.Y."/>
            <person name="Kublanov I.V."/>
            <person name="Roman P."/>
            <person name="Sinninghe Damste J.S."/>
            <person name="Golyshin P.N."/>
            <person name="Rojo D."/>
            <person name="Ciordia S."/>
            <person name="Mena Md.C."/>
            <person name="Ferrer M."/>
            <person name="Smedile F."/>
            <person name="Messina E."/>
            <person name="La Cono V."/>
            <person name="Yakimov M.M."/>
        </authorList>
    </citation>
    <scope>NUCLEOTIDE SEQUENCE [LARGE SCALE GENOMIC DNA]</scope>
    <source>
        <strain evidence="5">HSR6</strain>
    </source>
</reference>
<dbReference type="GeneID" id="30417253"/>
<dbReference type="InterPro" id="IPR037175">
    <property type="entry name" value="KFase_sf"/>
</dbReference>
<dbReference type="Gene3D" id="3.50.30.50">
    <property type="entry name" value="Putative cyclase"/>
    <property type="match status" value="1"/>
</dbReference>
<dbReference type="Proteomes" id="UP000186165">
    <property type="component" value="Chromosome"/>
</dbReference>
<name>A0A1D8S3F7_9EURY</name>
<dbReference type="Pfam" id="PF04199">
    <property type="entry name" value="Cyclase"/>
    <property type="match status" value="1"/>
</dbReference>
<feature type="compositionally biased region" description="Basic and acidic residues" evidence="1">
    <location>
        <begin position="1"/>
        <end position="10"/>
    </location>
</feature>
<accession>A0A1J1ABD1</accession>
<dbReference type="Proteomes" id="UP000185608">
    <property type="component" value="Chromosome"/>
</dbReference>
<evidence type="ECO:0000313" key="5">
    <source>
        <dbReference type="Proteomes" id="UP000186165"/>
    </source>
</evidence>
<dbReference type="SUPFAM" id="SSF102198">
    <property type="entry name" value="Putative cyclase"/>
    <property type="match status" value="1"/>
</dbReference>
<keyword evidence="5" id="KW-1185">Reference proteome</keyword>
<evidence type="ECO:0000313" key="3">
    <source>
        <dbReference type="EMBL" id="APE95189.1"/>
    </source>
</evidence>
<dbReference type="GO" id="GO:0004061">
    <property type="term" value="F:arylformamidase activity"/>
    <property type="evidence" value="ECO:0007669"/>
    <property type="project" value="InterPro"/>
</dbReference>
<reference evidence="3" key="3">
    <citation type="journal article" date="2017" name="ISME J.">
        <title>Discovery of anaerobic lithoheterotrophic haloarchaea, ubiquitous in hypersaline habitats.</title>
        <authorList>
            <person name="Sorokin D.Y."/>
            <person name="Messina E."/>
            <person name="Smedile F."/>
            <person name="Roman P."/>
            <person name="Damste J.S.S."/>
            <person name="Ciordia S."/>
            <person name="Mena M.C."/>
            <person name="Ferrer M."/>
            <person name="Golyshin P.N."/>
            <person name="Kublanov I.V."/>
            <person name="Samarov N.I."/>
            <person name="Toshchakov S.V."/>
            <person name="La Cono V."/>
            <person name="Yakimov M.M."/>
        </authorList>
    </citation>
    <scope>NUCLEOTIDE SEQUENCE</scope>
    <source>
        <strain evidence="3">HSR6</strain>
    </source>
</reference>
<organism evidence="2 4">
    <name type="scientific">Halodesulfurarchaeum formicicum</name>
    <dbReference type="NCBI Taxonomy" id="1873524"/>
    <lineage>
        <taxon>Archaea</taxon>
        <taxon>Methanobacteriati</taxon>
        <taxon>Methanobacteriota</taxon>
        <taxon>Stenosarchaea group</taxon>
        <taxon>Halobacteria</taxon>
        <taxon>Halobacteriales</taxon>
        <taxon>Halobacteriaceae</taxon>
        <taxon>Halodesulfurarchaeum</taxon>
    </lineage>
</organism>
<dbReference type="PANTHER" id="PTHR31118:SF32">
    <property type="entry name" value="KYNURENINE FORMAMIDASE"/>
    <property type="match status" value="1"/>
</dbReference>
<feature type="region of interest" description="Disordered" evidence="1">
    <location>
        <begin position="138"/>
        <end position="158"/>
    </location>
</feature>
<evidence type="ECO:0000256" key="1">
    <source>
        <dbReference type="SAM" id="MobiDB-lite"/>
    </source>
</evidence>
<sequence length="211" mass="23382">MQDLSHRFEADMPTFPGDPGVQVSPVKTIEQDGYRVTGFEGTSHAGTHIDAPSHTEPEGKPLADLPVERFVFDTIRVDCRDLDAREPIPPERVPETEADCVVFQTGWDEFWGTDRYLDHPYLAPETARRCAKRDLAVGTDTLNPDPSPSPNRDQAEPEGYQAHHALLGAELLIIENLTNLESVPERFELHAQPLPLGTDGGPVRAIAIEQE</sequence>
<protein>
    <submittedName>
        <fullName evidence="2">Cyclase family protein</fullName>
    </submittedName>
</protein>
<dbReference type="OrthoDB" id="9014at2157"/>
<dbReference type="EMBL" id="CP016070">
    <property type="protein sequence ID" value="AOW79896.1"/>
    <property type="molecule type" value="Genomic_DNA"/>
</dbReference>
<dbReference type="AlphaFoldDB" id="A0A1D8S3F7"/>